<dbReference type="SUPFAM" id="SSF53383">
    <property type="entry name" value="PLP-dependent transferases"/>
    <property type="match status" value="1"/>
</dbReference>
<dbReference type="Pfam" id="PF01041">
    <property type="entry name" value="DegT_DnrJ_EryC1"/>
    <property type="match status" value="1"/>
</dbReference>
<dbReference type="EMBL" id="FM178379">
    <property type="protein sequence ID" value="CAQ77859.1"/>
    <property type="molecule type" value="Genomic_DNA"/>
</dbReference>
<feature type="active site" description="Proton acceptor" evidence="3">
    <location>
        <position position="181"/>
    </location>
</feature>
<keyword evidence="1 4" id="KW-0663">Pyridoxal phosphate</keyword>
<dbReference type="PANTHER" id="PTHR30244:SF34">
    <property type="entry name" value="DTDP-4-AMINO-4,6-DIDEOXYGALACTOSE TRANSAMINASE"/>
    <property type="match status" value="1"/>
</dbReference>
<dbReference type="GO" id="GO:0030170">
    <property type="term" value="F:pyridoxal phosphate binding"/>
    <property type="evidence" value="ECO:0007669"/>
    <property type="project" value="TreeGrafter"/>
</dbReference>
<evidence type="ECO:0000313" key="7">
    <source>
        <dbReference type="EMBL" id="CAQ77934.1"/>
    </source>
</evidence>
<dbReference type="KEGG" id="vsa:VSAL_I0249"/>
<reference evidence="6 8" key="1">
    <citation type="journal article" date="2008" name="BMC Genomics">
        <title>The genome sequence of the fish pathogen Aliivibrio salmonicida strain LFI1238 shows extensive evidence of gene decay.</title>
        <authorList>
            <person name="Hjerde E."/>
            <person name="Lorentzen M.S."/>
            <person name="Holden M.T."/>
            <person name="Seeger K."/>
            <person name="Paulsen S."/>
            <person name="Bason N."/>
            <person name="Churcher C."/>
            <person name="Harris D."/>
            <person name="Norbertczak H."/>
            <person name="Quail M.A."/>
            <person name="Sanders S."/>
            <person name="Thurston S."/>
            <person name="Parkhill J."/>
            <person name="Willassen N.P."/>
            <person name="Thomson N.R."/>
        </authorList>
    </citation>
    <scope>NUCLEOTIDE SEQUENCE [LARGE SCALE GENOMIC DNA]</scope>
    <source>
        <strain evidence="6 8">LFI1238</strain>
    </source>
</reference>
<dbReference type="GO" id="GO:0019180">
    <property type="term" value="F:dTDP-4-amino-4,6-dideoxygalactose transaminase activity"/>
    <property type="evidence" value="ECO:0007669"/>
    <property type="project" value="TreeGrafter"/>
</dbReference>
<dbReference type="FunFam" id="3.40.640.10:FF:000037">
    <property type="entry name" value="dTDP-4-amino-4,6-dideoxygalactose transaminase"/>
    <property type="match status" value="1"/>
</dbReference>
<evidence type="ECO:0000256" key="2">
    <source>
        <dbReference type="ARBA" id="ARBA00037999"/>
    </source>
</evidence>
<name>B6EPD1_ALISL</name>
<dbReference type="Proteomes" id="UP000001730">
    <property type="component" value="Chromosome 1"/>
</dbReference>
<dbReference type="EMBL" id="FM178379">
    <property type="protein sequence ID" value="CAQ77934.1"/>
    <property type="molecule type" value="Genomic_DNA"/>
</dbReference>
<evidence type="ECO:0000256" key="3">
    <source>
        <dbReference type="PIRSR" id="PIRSR000390-1"/>
    </source>
</evidence>
<dbReference type="InterPro" id="IPR012749">
    <property type="entry name" value="WecE-like"/>
</dbReference>
<comment type="similarity">
    <text evidence="2 5">Belongs to the DegT/DnrJ/EryC1 family.</text>
</comment>
<proteinExistence type="inferred from homology"/>
<dbReference type="KEGG" id="vsa:VSAL_I0174"/>
<dbReference type="GO" id="GO:0000271">
    <property type="term" value="P:polysaccharide biosynthetic process"/>
    <property type="evidence" value="ECO:0007669"/>
    <property type="project" value="TreeGrafter"/>
</dbReference>
<dbReference type="eggNOG" id="COG0399">
    <property type="taxonomic scope" value="Bacteria"/>
</dbReference>
<dbReference type="HOGENOM" id="CLU_033332_0_2_6"/>
<dbReference type="RefSeq" id="WP_012549056.1">
    <property type="nucleotide sequence ID" value="NC_011312.1"/>
</dbReference>
<dbReference type="NCBIfam" id="NF008687">
    <property type="entry name" value="PRK11706.1"/>
    <property type="match status" value="1"/>
</dbReference>
<accession>B6EPD1</accession>
<gene>
    <name evidence="6" type="primary">rffA</name>
    <name evidence="6" type="ordered locus">VSAL_I0174</name>
    <name evidence="7" type="ordered locus">VSAL_I0249</name>
</gene>
<dbReference type="Gene3D" id="3.40.640.10">
    <property type="entry name" value="Type I PLP-dependent aspartate aminotransferase-like (Major domain)"/>
    <property type="match status" value="1"/>
</dbReference>
<dbReference type="CDD" id="cd00616">
    <property type="entry name" value="AHBA_syn"/>
    <property type="match status" value="1"/>
</dbReference>
<organism evidence="6 8">
    <name type="scientific">Aliivibrio salmonicida (strain LFI1238)</name>
    <name type="common">Vibrio salmonicida (strain LFI1238)</name>
    <dbReference type="NCBI Taxonomy" id="316275"/>
    <lineage>
        <taxon>Bacteria</taxon>
        <taxon>Pseudomonadati</taxon>
        <taxon>Pseudomonadota</taxon>
        <taxon>Gammaproteobacteria</taxon>
        <taxon>Vibrionales</taxon>
        <taxon>Vibrionaceae</taxon>
        <taxon>Aliivibrio</taxon>
    </lineage>
</organism>
<dbReference type="InterPro" id="IPR000653">
    <property type="entry name" value="DegT/StrS_aminotransferase"/>
</dbReference>
<dbReference type="PANTHER" id="PTHR30244">
    <property type="entry name" value="TRANSAMINASE"/>
    <property type="match status" value="1"/>
</dbReference>
<feature type="modified residue" description="N6-(pyridoxal phosphate)lysine" evidence="4">
    <location>
        <position position="181"/>
    </location>
</feature>
<keyword evidence="8" id="KW-1185">Reference proteome</keyword>
<dbReference type="AlphaFoldDB" id="B6EPD1"/>
<evidence type="ECO:0000256" key="4">
    <source>
        <dbReference type="PIRSR" id="PIRSR000390-2"/>
    </source>
</evidence>
<evidence type="ECO:0000313" key="8">
    <source>
        <dbReference type="Proteomes" id="UP000001730"/>
    </source>
</evidence>
<dbReference type="NCBIfam" id="TIGR02379">
    <property type="entry name" value="ECA_wecE"/>
    <property type="match status" value="1"/>
</dbReference>
<dbReference type="InterPro" id="IPR015424">
    <property type="entry name" value="PyrdxlP-dep_Trfase"/>
</dbReference>
<evidence type="ECO:0000256" key="1">
    <source>
        <dbReference type="ARBA" id="ARBA00022898"/>
    </source>
</evidence>
<sequence>MIPFNKPPVTDNEISYIDQAIKSGCLAGDGHFSKKCETWFENATGAQKTLLTPSCTHALEMAALLIDIQPGDEVIMPSYTFVSTANAFVLRGAKIIFVDVHPETMNINENLIEAAITKKTKAIVPVHYAGVACEMDLIMSLAHKYSLFVIEDAAQGVMSTYKGKALGSIGHLGAFSFHETKNYTSGGEGGLLLINDSRFIKRAEILREKGTNRSQFFRGMVDKYSWVDVGSSFLPSEIQSAYLWAQLGSADKINKKRLSDWLFYFNKLLPFQHEGLIDLPHIPEEVKHNAHMFYIKVENLEVRTQVLNKLKDRGILAVFHYIPLHSSIAGLQFGRFHAEDKYTTEESERLLRLPMFYNLLESERELVCNELIKILKEIQS</sequence>
<dbReference type="InterPro" id="IPR015421">
    <property type="entry name" value="PyrdxlP-dep_Trfase_major"/>
</dbReference>
<evidence type="ECO:0000313" key="6">
    <source>
        <dbReference type="EMBL" id="CAQ77859.1"/>
    </source>
</evidence>
<evidence type="ECO:0000256" key="5">
    <source>
        <dbReference type="RuleBase" id="RU004508"/>
    </source>
</evidence>
<protein>
    <submittedName>
        <fullName evidence="6">Lipopolysaccharide biosynthesis protein RffA</fullName>
    </submittedName>
</protein>
<dbReference type="PIRSF" id="PIRSF000390">
    <property type="entry name" value="PLP_StrS"/>
    <property type="match status" value="1"/>
</dbReference>